<dbReference type="Proteomes" id="UP000001746">
    <property type="component" value="Chromosome"/>
</dbReference>
<reference evidence="1 2" key="1">
    <citation type="journal article" date="2009" name="Stand. Genomic Sci.">
        <title>Complete genome sequence of Halomicrobium mukohataei type strain (arg-2).</title>
        <authorList>
            <person name="Tindall B.J."/>
            <person name="Schneider S."/>
            <person name="Lapidus A."/>
            <person name="Copeland A."/>
            <person name="Glavina Del Rio T."/>
            <person name="Nolan M."/>
            <person name="Lucas S."/>
            <person name="Chen F."/>
            <person name="Tice H."/>
            <person name="Cheng J.F."/>
            <person name="Saunders E."/>
            <person name="Bruce D."/>
            <person name="Goodwin L."/>
            <person name="Pitluck S."/>
            <person name="Mikhailova N."/>
            <person name="Pati A."/>
            <person name="Ivanova N."/>
            <person name="Mavrommatis K."/>
            <person name="Chen A."/>
            <person name="Palaniappan K."/>
            <person name="Chain P."/>
            <person name="Land M."/>
            <person name="Hauser L."/>
            <person name="Chang Y.J."/>
            <person name="Jeffries C.D."/>
            <person name="Brettin T."/>
            <person name="Han C."/>
            <person name="Rohde M."/>
            <person name="Goker M."/>
            <person name="Bristow J."/>
            <person name="Eisen J.A."/>
            <person name="Markowitz V."/>
            <person name="Hugenholtz P."/>
            <person name="Klenk H.P."/>
            <person name="Kyrpides N.C."/>
            <person name="Detter J.C."/>
        </authorList>
    </citation>
    <scope>NUCLEOTIDE SEQUENCE [LARGE SCALE GENOMIC DNA]</scope>
    <source>
        <strain evidence="2">ATCC 700874 / DSM 12286 / JCM 9738 / NCIMB 13541</strain>
    </source>
</reference>
<evidence type="ECO:0000313" key="1">
    <source>
        <dbReference type="EMBL" id="ACV46964.1"/>
    </source>
</evidence>
<dbReference type="STRING" id="485914.Hmuk_0833"/>
<evidence type="ECO:0000313" key="2">
    <source>
        <dbReference type="Proteomes" id="UP000001746"/>
    </source>
</evidence>
<name>C7P0I2_HALMD</name>
<sequence length="37" mass="3920">MIGHKNALRVLVALLVVAVLYEAAAKVGTTERGERVA</sequence>
<organism evidence="1 2">
    <name type="scientific">Halomicrobium mukohataei (strain ATCC 700874 / DSM 12286 / JCM 9738 / NCIMB 13541)</name>
    <name type="common">Haloarcula mukohataei</name>
    <dbReference type="NCBI Taxonomy" id="485914"/>
    <lineage>
        <taxon>Archaea</taxon>
        <taxon>Methanobacteriati</taxon>
        <taxon>Methanobacteriota</taxon>
        <taxon>Stenosarchaea group</taxon>
        <taxon>Halobacteria</taxon>
        <taxon>Halobacteriales</taxon>
        <taxon>Haloarculaceae</taxon>
        <taxon>Halomicrobium</taxon>
    </lineage>
</organism>
<dbReference type="KEGG" id="hmu:Hmuk_0833"/>
<gene>
    <name evidence="1" type="ordered locus">Hmuk_0833</name>
</gene>
<keyword evidence="2" id="KW-1185">Reference proteome</keyword>
<dbReference type="EMBL" id="CP001688">
    <property type="protein sequence ID" value="ACV46964.1"/>
    <property type="molecule type" value="Genomic_DNA"/>
</dbReference>
<protein>
    <submittedName>
        <fullName evidence="1">Uncharacterized protein</fullName>
    </submittedName>
</protein>
<dbReference type="HOGENOM" id="CLU_3338333_0_0_2"/>
<proteinExistence type="predicted"/>
<dbReference type="AlphaFoldDB" id="C7P0I2"/>
<accession>C7P0I2</accession>